<dbReference type="EMBL" id="CM055108">
    <property type="protein sequence ID" value="KAJ7525000.1"/>
    <property type="molecule type" value="Genomic_DNA"/>
</dbReference>
<proteinExistence type="predicted"/>
<name>A0ACC2B5F6_DIPCM</name>
<protein>
    <submittedName>
        <fullName evidence="1">Uncharacterized protein</fullName>
    </submittedName>
</protein>
<comment type="caution">
    <text evidence="1">The sequence shown here is derived from an EMBL/GenBank/DDBJ whole genome shotgun (WGS) entry which is preliminary data.</text>
</comment>
<gene>
    <name evidence="1" type="ORF">O6H91_17G031600</name>
</gene>
<accession>A0ACC2B5F6</accession>
<sequence>MPTYKIGGIDVEFPYDAYDCQLVYMERVIFSLQKCHNALLESPTGTGKTLCLLCATLAWRKYKSSSLQHAGQPVDQLQSSGSSQFKLSQSPELVKPRMAPIIYASRTHSQLQQVIRELKATVYRPKMVVLGSREQMCIHKDVRSMNGRAQTHACRSLCKSRSCSHYLRVADYLRTHPELGEEPIDIEDLVNIGKSHGPCPYFVSRELHNSSDILFLPYNYLIDKENRRSLSGIQWADSIIIFDEAHNLEGICADSTSFDLSTTHLASCILEAKQCIDLALVHRGRNNAVDRSVDPENFAVLKALLFELEKNINEVPLESKELGFTKPGPYIYEFLSSMNITYETVMMLIDTVDYATDLLEDESSVHSSVLEARPKTNTYRLQALRDALQLVFRGNDPSHAAFYRVHIHESYSRSNEKAQGRAEKTTRTLSWWCFNPGLAMQEFAKMGVRSIILTSGTLSPLDSFALELNLPFEVQLENPHVIGTNQLWVGVVPSGPSGKPLNSSYRMRDSVDYKLELGNAIVNFARIVPDGLLVFFPSYYLLNSCIDTWQTSVQANTTSVWERICKHKQPVVEPKESALFNQINEDFLSKLNDSTSSGAVFFAVCRGKVSEGLDFSDRAGRAVVITGMPFAMKTDPKVRLKRQYLDDQARSQRGQRKILTGEEWYVQQAARAVNQAVGRIIRHKADYGAIILCDERYAQSSAQSQMSLWLRPHIKCYSKFGDATFTLTRFFREKEPMRVPQKSYSIKKLGDEAVKVSNIQLSDTKAALFSYDISPGKSNSLKSIASQDAIGTLGGDCETDILRRKTTSPLGGAHVFSLPQQPLSAILAASRSKPAMQDICAIDIAPAHCAVGSNVATLRHVSTSTMMVLARKGQADCKFSPTIHNDIVISGNNHESGRATISTGSFNCPLSASLTESISSPPSEPGVLQTSYSDDQNNCLPETNVATQDGEKSADLKRSIPSQDKRSASAAEFLKEVKARLSIIEYGKFLECMRSLKQQTTSMDTLLRTVANLFSAPERMFLLSRFGSFVPAQHQGTFDNYFAFNKARLERINGITSIDDKQECSKLGNKLGTRQLSKLESFSGFPCGSRKKHRLTIPKSSDALEMVKDEKASTTGKTIANC</sequence>
<evidence type="ECO:0000313" key="1">
    <source>
        <dbReference type="EMBL" id="KAJ7525000.1"/>
    </source>
</evidence>
<reference evidence="2" key="1">
    <citation type="journal article" date="2024" name="Proc. Natl. Acad. Sci. U.S.A.">
        <title>Extraordinary preservation of gene collinearity over three hundred million years revealed in homosporous lycophytes.</title>
        <authorList>
            <person name="Li C."/>
            <person name="Wickell D."/>
            <person name="Kuo L.Y."/>
            <person name="Chen X."/>
            <person name="Nie B."/>
            <person name="Liao X."/>
            <person name="Peng D."/>
            <person name="Ji J."/>
            <person name="Jenkins J."/>
            <person name="Williams M."/>
            <person name="Shu S."/>
            <person name="Plott C."/>
            <person name="Barry K."/>
            <person name="Rajasekar S."/>
            <person name="Grimwood J."/>
            <person name="Han X."/>
            <person name="Sun S."/>
            <person name="Hou Z."/>
            <person name="He W."/>
            <person name="Dai G."/>
            <person name="Sun C."/>
            <person name="Schmutz J."/>
            <person name="Leebens-Mack J.H."/>
            <person name="Li F.W."/>
            <person name="Wang L."/>
        </authorList>
    </citation>
    <scope>NUCLEOTIDE SEQUENCE [LARGE SCALE GENOMIC DNA]</scope>
    <source>
        <strain evidence="2">cv. PW_Plant_1</strain>
    </source>
</reference>
<keyword evidence="2" id="KW-1185">Reference proteome</keyword>
<organism evidence="1 2">
    <name type="scientific">Diphasiastrum complanatum</name>
    <name type="common">Issler's clubmoss</name>
    <name type="synonym">Lycopodium complanatum</name>
    <dbReference type="NCBI Taxonomy" id="34168"/>
    <lineage>
        <taxon>Eukaryota</taxon>
        <taxon>Viridiplantae</taxon>
        <taxon>Streptophyta</taxon>
        <taxon>Embryophyta</taxon>
        <taxon>Tracheophyta</taxon>
        <taxon>Lycopodiopsida</taxon>
        <taxon>Lycopodiales</taxon>
        <taxon>Lycopodiaceae</taxon>
        <taxon>Lycopodioideae</taxon>
        <taxon>Diphasiastrum</taxon>
    </lineage>
</organism>
<evidence type="ECO:0000313" key="2">
    <source>
        <dbReference type="Proteomes" id="UP001162992"/>
    </source>
</evidence>
<dbReference type="Proteomes" id="UP001162992">
    <property type="component" value="Chromosome 17"/>
</dbReference>